<proteinExistence type="predicted"/>
<dbReference type="InterPro" id="IPR020080">
    <property type="entry name" value="OM_adhesin/peptidase_omptin"/>
</dbReference>
<evidence type="ECO:0000256" key="1">
    <source>
        <dbReference type="SAM" id="SignalP"/>
    </source>
</evidence>
<accession>E3T6H7</accession>
<reference evidence="2" key="1">
    <citation type="submission" date="2009-12" db="EMBL/GenBank/DDBJ databases">
        <authorList>
            <person name="Kielak A."/>
            <person name="van Veen J.A."/>
            <person name="Kowalchuk G.A."/>
        </authorList>
    </citation>
    <scope>NUCLEOTIDE SEQUENCE</scope>
</reference>
<organism evidence="2">
    <name type="scientific">uncultured bacterium 70</name>
    <dbReference type="NCBI Taxonomy" id="698392"/>
    <lineage>
        <taxon>Bacteria</taxon>
        <taxon>environmental samples</taxon>
    </lineage>
</organism>
<dbReference type="AlphaFoldDB" id="E3T6H7"/>
<dbReference type="SUPFAM" id="SSF69917">
    <property type="entry name" value="OMPT-like"/>
    <property type="match status" value="1"/>
</dbReference>
<dbReference type="Gene3D" id="2.40.160.20">
    <property type="match status" value="1"/>
</dbReference>
<feature type="signal peptide" evidence="1">
    <location>
        <begin position="1"/>
        <end position="19"/>
    </location>
</feature>
<evidence type="ECO:0000313" key="2">
    <source>
        <dbReference type="EMBL" id="ADC35921.1"/>
    </source>
</evidence>
<sequence>MRILFFVGVAALISSEALAQGDVGLATPIGHEVSVSVGPYTYAEPGTLSISIDGMKIGGEYTATLSVNERRRWFAQADVRGTIGDVTYTGWCSPFVITPNNASPNGYLLHFGNSSPCSETGDRDWYLEGRFLTGKDFIDATWAWSPYSGLGLRHLSNGTTGVGGYRADAYFYLPVGVTALHRVTSHGVLSVNVEFDTLLQGWQTTRGSKLGGGDVPATATAPAFTIDGFSDVSFSQAAGWAFRAGAKYQLTRHWSVEPFFVHWSVSASPVNDQTVTFTVNQVTARERIGFYEPFNTTDEFGVKFGFHF</sequence>
<reference evidence="2" key="2">
    <citation type="journal article" date="2010" name="Appl. Environ. Microbiol.">
        <title>Comparative analysis of acidobacterial genomic fragments from terrestrial and aquatic metagenomic libraries, with emphasis on acidobacteria subdivision 6.</title>
        <authorList>
            <person name="Kielak A.M."/>
            <person name="van Veen J.A."/>
            <person name="Kowalchuk G.A."/>
        </authorList>
    </citation>
    <scope>NUCLEOTIDE SEQUENCE</scope>
</reference>
<dbReference type="GO" id="GO:0004190">
    <property type="term" value="F:aspartic-type endopeptidase activity"/>
    <property type="evidence" value="ECO:0007669"/>
    <property type="project" value="InterPro"/>
</dbReference>
<dbReference type="EMBL" id="GU260705">
    <property type="protein sequence ID" value="ADC35921.1"/>
    <property type="molecule type" value="Genomic_DNA"/>
</dbReference>
<feature type="chain" id="PRO_5003182231" evidence="1">
    <location>
        <begin position="20"/>
        <end position="308"/>
    </location>
</feature>
<keyword evidence="1" id="KW-0732">Signal</keyword>
<name>E3T6H7_9BACT</name>
<protein>
    <submittedName>
        <fullName evidence="2">Uncharacterized protein</fullName>
    </submittedName>
</protein>